<dbReference type="EMBL" id="KI968714">
    <property type="protein sequence ID" value="EUN29252.1"/>
    <property type="molecule type" value="Genomic_DNA"/>
</dbReference>
<dbReference type="HOGENOM" id="CLU_2014863_0_0_1"/>
<reference evidence="2 3" key="1">
    <citation type="journal article" date="2013" name="PLoS Genet.">
        <title>Comparative genome structure, secondary metabolite, and effector coding capacity across Cochliobolus pathogens.</title>
        <authorList>
            <person name="Condon B.J."/>
            <person name="Leng Y."/>
            <person name="Wu D."/>
            <person name="Bushley K.E."/>
            <person name="Ohm R.A."/>
            <person name="Otillar R."/>
            <person name="Martin J."/>
            <person name="Schackwitz W."/>
            <person name="Grimwood J."/>
            <person name="MohdZainudin N."/>
            <person name="Xue C."/>
            <person name="Wang R."/>
            <person name="Manning V.A."/>
            <person name="Dhillon B."/>
            <person name="Tu Z.J."/>
            <person name="Steffenson B.J."/>
            <person name="Salamov A."/>
            <person name="Sun H."/>
            <person name="Lowry S."/>
            <person name="LaButti K."/>
            <person name="Han J."/>
            <person name="Copeland A."/>
            <person name="Lindquist E."/>
            <person name="Barry K."/>
            <person name="Schmutz J."/>
            <person name="Baker S.E."/>
            <person name="Ciuffetti L.M."/>
            <person name="Grigoriev I.V."/>
            <person name="Zhong S."/>
            <person name="Turgeon B.G."/>
        </authorList>
    </citation>
    <scope>NUCLEOTIDE SEQUENCE [LARGE SCALE GENOMIC DNA]</scope>
    <source>
        <strain evidence="2 3">FI3</strain>
    </source>
</reference>
<name>W7EYZ9_BIPV3</name>
<sequence>MYVCVSTKVPSSCLGVSVRSLPWEGKTWLLFSGHTQIRAKPASTIAFGNACSTTATFFLFSPSRPASNPNCKERLAIIPTPLCPTQSYPPTPLHCPAPPLSKPSLANPLPPSRIKRVSTKTTA</sequence>
<gene>
    <name evidence="2" type="ORF">COCVIDRAFT_93524</name>
</gene>
<evidence type="ECO:0000256" key="1">
    <source>
        <dbReference type="SAM" id="MobiDB-lite"/>
    </source>
</evidence>
<evidence type="ECO:0000313" key="2">
    <source>
        <dbReference type="EMBL" id="EUN29252.1"/>
    </source>
</evidence>
<protein>
    <submittedName>
        <fullName evidence="2">Uncharacterized protein</fullName>
    </submittedName>
</protein>
<feature type="region of interest" description="Disordered" evidence="1">
    <location>
        <begin position="94"/>
        <end position="123"/>
    </location>
</feature>
<evidence type="ECO:0000313" key="3">
    <source>
        <dbReference type="Proteomes" id="UP000054337"/>
    </source>
</evidence>
<dbReference type="GeneID" id="26259725"/>
<proteinExistence type="predicted"/>
<accession>W7EYZ9</accession>
<dbReference type="RefSeq" id="XP_014558839.1">
    <property type="nucleotide sequence ID" value="XM_014703353.1"/>
</dbReference>
<keyword evidence="3" id="KW-1185">Reference proteome</keyword>
<dbReference type="Proteomes" id="UP000054337">
    <property type="component" value="Unassembled WGS sequence"/>
</dbReference>
<organism evidence="2 3">
    <name type="scientific">Bipolaris victoriae (strain FI3)</name>
    <name type="common">Victoria blight of oats agent</name>
    <name type="synonym">Cochliobolus victoriae</name>
    <dbReference type="NCBI Taxonomy" id="930091"/>
    <lineage>
        <taxon>Eukaryota</taxon>
        <taxon>Fungi</taxon>
        <taxon>Dikarya</taxon>
        <taxon>Ascomycota</taxon>
        <taxon>Pezizomycotina</taxon>
        <taxon>Dothideomycetes</taxon>
        <taxon>Pleosporomycetidae</taxon>
        <taxon>Pleosporales</taxon>
        <taxon>Pleosporineae</taxon>
        <taxon>Pleosporaceae</taxon>
        <taxon>Bipolaris</taxon>
    </lineage>
</organism>
<dbReference type="AlphaFoldDB" id="W7EYZ9"/>
<feature type="compositionally biased region" description="Basic residues" evidence="1">
    <location>
        <begin position="113"/>
        <end position="123"/>
    </location>
</feature>